<dbReference type="NCBIfam" id="TIGR01023">
    <property type="entry name" value="rpmG_bact"/>
    <property type="match status" value="1"/>
</dbReference>
<dbReference type="EMBL" id="CP018180">
    <property type="protein sequence ID" value="AUJ31468.1"/>
    <property type="molecule type" value="Genomic_DNA"/>
</dbReference>
<dbReference type="RefSeq" id="WP_057885098.1">
    <property type="nucleotide sequence ID" value="NZ_CP018180.1"/>
</dbReference>
<dbReference type="Gene3D" id="2.20.28.120">
    <property type="entry name" value="Ribosomal protein L33"/>
    <property type="match status" value="1"/>
</dbReference>
<protein>
    <recommendedName>
        <fullName evidence="4 5">Large ribosomal subunit protein bL33</fullName>
    </recommendedName>
</protein>
<dbReference type="AlphaFoldDB" id="A0A3Q8CLJ7"/>
<dbReference type="GeneID" id="98320149"/>
<evidence type="ECO:0000256" key="1">
    <source>
        <dbReference type="ARBA" id="ARBA00007596"/>
    </source>
</evidence>
<name>A0A3Q8CLJ7_9LACO</name>
<evidence type="ECO:0000256" key="4">
    <source>
        <dbReference type="ARBA" id="ARBA00035176"/>
    </source>
</evidence>
<dbReference type="InterPro" id="IPR011332">
    <property type="entry name" value="Ribosomal_zn-bd"/>
</dbReference>
<keyword evidence="3 5" id="KW-0687">Ribonucleoprotein</keyword>
<keyword evidence="7" id="KW-1185">Reference proteome</keyword>
<dbReference type="GO" id="GO:1990904">
    <property type="term" value="C:ribonucleoprotein complex"/>
    <property type="evidence" value="ECO:0007669"/>
    <property type="project" value="UniProtKB-KW"/>
</dbReference>
<dbReference type="KEGG" id="lng:BSQ50_02170"/>
<sequence length="49" mass="5733">MAQKKMALACSECGSRNYTITANPNRVERLQVKKFCKHCNRHTLHQETR</sequence>
<evidence type="ECO:0000313" key="6">
    <source>
        <dbReference type="EMBL" id="AUJ31468.1"/>
    </source>
</evidence>
<comment type="similarity">
    <text evidence="1 5">Belongs to the bacterial ribosomal protein bL33 family.</text>
</comment>
<evidence type="ECO:0000256" key="2">
    <source>
        <dbReference type="ARBA" id="ARBA00022980"/>
    </source>
</evidence>
<proteinExistence type="inferred from homology"/>
<dbReference type="GO" id="GO:0003735">
    <property type="term" value="F:structural constituent of ribosome"/>
    <property type="evidence" value="ECO:0007669"/>
    <property type="project" value="InterPro"/>
</dbReference>
<dbReference type="GO" id="GO:0005737">
    <property type="term" value="C:cytoplasm"/>
    <property type="evidence" value="ECO:0007669"/>
    <property type="project" value="UniProtKB-ARBA"/>
</dbReference>
<dbReference type="GO" id="GO:0005840">
    <property type="term" value="C:ribosome"/>
    <property type="evidence" value="ECO:0007669"/>
    <property type="project" value="UniProtKB-KW"/>
</dbReference>
<dbReference type="Pfam" id="PF00471">
    <property type="entry name" value="Ribosomal_L33"/>
    <property type="match status" value="1"/>
</dbReference>
<dbReference type="NCBIfam" id="NF001764">
    <property type="entry name" value="PRK00504.1"/>
    <property type="match status" value="1"/>
</dbReference>
<dbReference type="GO" id="GO:0006412">
    <property type="term" value="P:translation"/>
    <property type="evidence" value="ECO:0007669"/>
    <property type="project" value="UniProtKB-UniRule"/>
</dbReference>
<reference evidence="6 7" key="1">
    <citation type="submission" date="2016-11" db="EMBL/GenBank/DDBJ databases">
        <title>Interaction between Lactobacillus species and yeast in water kefir.</title>
        <authorList>
            <person name="Behr J."/>
            <person name="Xu D."/>
            <person name="Vogel R.F."/>
        </authorList>
    </citation>
    <scope>NUCLEOTIDE SEQUENCE [LARGE SCALE GENOMIC DNA]</scope>
    <source>
        <strain evidence="6 7">TMW 1.1827</strain>
    </source>
</reference>
<dbReference type="Proteomes" id="UP000324497">
    <property type="component" value="Chromosome"/>
</dbReference>
<dbReference type="SUPFAM" id="SSF57829">
    <property type="entry name" value="Zn-binding ribosomal proteins"/>
    <property type="match status" value="1"/>
</dbReference>
<accession>A0A3Q8CLJ7</accession>
<evidence type="ECO:0000256" key="5">
    <source>
        <dbReference type="HAMAP-Rule" id="MF_00294"/>
    </source>
</evidence>
<keyword evidence="2 5" id="KW-0689">Ribosomal protein</keyword>
<evidence type="ECO:0000313" key="7">
    <source>
        <dbReference type="Proteomes" id="UP000324497"/>
    </source>
</evidence>
<organism evidence="6 7">
    <name type="scientific">Liquorilactobacillus nagelii</name>
    <dbReference type="NCBI Taxonomy" id="82688"/>
    <lineage>
        <taxon>Bacteria</taxon>
        <taxon>Bacillati</taxon>
        <taxon>Bacillota</taxon>
        <taxon>Bacilli</taxon>
        <taxon>Lactobacillales</taxon>
        <taxon>Lactobacillaceae</taxon>
        <taxon>Liquorilactobacillus</taxon>
    </lineage>
</organism>
<dbReference type="InterPro" id="IPR001705">
    <property type="entry name" value="Ribosomal_bL33"/>
</dbReference>
<dbReference type="HAMAP" id="MF_00294">
    <property type="entry name" value="Ribosomal_bL33"/>
    <property type="match status" value="1"/>
</dbReference>
<evidence type="ECO:0000256" key="3">
    <source>
        <dbReference type="ARBA" id="ARBA00023274"/>
    </source>
</evidence>
<gene>
    <name evidence="5" type="primary">rpmG</name>
    <name evidence="6" type="ORF">BSQ50_02170</name>
</gene>
<dbReference type="InterPro" id="IPR038584">
    <property type="entry name" value="Ribosomal_bL33_sf"/>
</dbReference>
<dbReference type="NCBIfam" id="NF001860">
    <property type="entry name" value="PRK00595.1"/>
    <property type="match status" value="1"/>
</dbReference>